<sequence length="240" mass="26002">MKIDVNKCIGCGLCAPYCPMGVLYKDGETMSIDHDECVECGICLNCAKCPKGAFYQDELSWPRILRAEFSNPLVPHASTGITGRGTEEMKSNDVTGRFKPGMFGLGIELGRPGIGTRLTEVEKVSMALAEYAEEFEPVNPVTQLMVDTQTGKFRDDALGEKVLSAIVEFTAPLEALPKVLERLRKLADEVDTVFSVSLISILDENGKSPVEDIAKQCGFPVADRTKINVGLGRIPAKGGN</sequence>
<feature type="domain" description="4Fe-4S ferredoxin-type" evidence="8">
    <location>
        <begin position="30"/>
        <end position="59"/>
    </location>
</feature>
<evidence type="ECO:0000256" key="5">
    <source>
        <dbReference type="ARBA" id="ARBA00022982"/>
    </source>
</evidence>
<accession>A0A098AWF6</accession>
<gene>
    <name evidence="9" type="ORF">DPCES_1031</name>
</gene>
<keyword evidence="5" id="KW-0249">Electron transport</keyword>
<dbReference type="EMBL" id="LK996017">
    <property type="protein sequence ID" value="CDX00918.1"/>
    <property type="molecule type" value="Genomic_DNA"/>
</dbReference>
<keyword evidence="7" id="KW-0411">Iron-sulfur</keyword>
<evidence type="ECO:0000256" key="6">
    <source>
        <dbReference type="ARBA" id="ARBA00023004"/>
    </source>
</evidence>
<dbReference type="GO" id="GO:0046872">
    <property type="term" value="F:metal ion binding"/>
    <property type="evidence" value="ECO:0007669"/>
    <property type="project" value="UniProtKB-KW"/>
</dbReference>
<name>A0A098AWF6_DESHA</name>
<dbReference type="OMA" id="CVECANC"/>
<reference evidence="9" key="1">
    <citation type="submission" date="2014-07" db="EMBL/GenBank/DDBJ databases">
        <authorList>
            <person name="Hornung V.Bastian."/>
        </authorList>
    </citation>
    <scope>NUCLEOTIDE SEQUENCE</scope>
    <source>
        <strain evidence="9">PCE-S</strain>
    </source>
</reference>
<evidence type="ECO:0000256" key="1">
    <source>
        <dbReference type="ARBA" id="ARBA00022448"/>
    </source>
</evidence>
<evidence type="ECO:0000256" key="7">
    <source>
        <dbReference type="ARBA" id="ARBA00023014"/>
    </source>
</evidence>
<proteinExistence type="predicted"/>
<keyword evidence="6" id="KW-0408">Iron</keyword>
<evidence type="ECO:0000313" key="9">
    <source>
        <dbReference type="EMBL" id="CDX00918.1"/>
    </source>
</evidence>
<dbReference type="RefSeq" id="WP_011459465.1">
    <property type="nucleotide sequence ID" value="NZ_CABKQQ010000051.1"/>
</dbReference>
<dbReference type="InterPro" id="IPR017896">
    <property type="entry name" value="4Fe4S_Fe-S-bd"/>
</dbReference>
<dbReference type="InterPro" id="IPR050572">
    <property type="entry name" value="Fe-S_Ferredoxin"/>
</dbReference>
<keyword evidence="3" id="KW-0479">Metal-binding</keyword>
<dbReference type="GO" id="GO:0051539">
    <property type="term" value="F:4 iron, 4 sulfur cluster binding"/>
    <property type="evidence" value="ECO:0007669"/>
    <property type="project" value="UniProtKB-KW"/>
</dbReference>
<keyword evidence="2" id="KW-0004">4Fe-4S</keyword>
<keyword evidence="1" id="KW-0813">Transport</keyword>
<dbReference type="PATRIC" id="fig|49338.4.peg.1115"/>
<dbReference type="AlphaFoldDB" id="A0A098AWF6"/>
<feature type="domain" description="4Fe-4S ferredoxin-type" evidence="8">
    <location>
        <begin position="1"/>
        <end position="28"/>
    </location>
</feature>
<dbReference type="SUPFAM" id="SSF54862">
    <property type="entry name" value="4Fe-4S ferredoxins"/>
    <property type="match status" value="1"/>
</dbReference>
<dbReference type="PANTHER" id="PTHR43687">
    <property type="entry name" value="ADENYLYLSULFATE REDUCTASE, BETA SUBUNIT"/>
    <property type="match status" value="1"/>
</dbReference>
<evidence type="ECO:0000259" key="8">
    <source>
        <dbReference type="PROSITE" id="PS51379"/>
    </source>
</evidence>
<dbReference type="PROSITE" id="PS00198">
    <property type="entry name" value="4FE4S_FER_1"/>
    <property type="match status" value="1"/>
</dbReference>
<dbReference type="PROSITE" id="PS51379">
    <property type="entry name" value="4FE4S_FER_2"/>
    <property type="match status" value="2"/>
</dbReference>
<dbReference type="Gene3D" id="3.30.70.20">
    <property type="match status" value="1"/>
</dbReference>
<evidence type="ECO:0000256" key="4">
    <source>
        <dbReference type="ARBA" id="ARBA00022737"/>
    </source>
</evidence>
<evidence type="ECO:0000256" key="3">
    <source>
        <dbReference type="ARBA" id="ARBA00022723"/>
    </source>
</evidence>
<organism evidence="9">
    <name type="scientific">Desulfitobacterium hafniense</name>
    <name type="common">Desulfitobacterium frappieri</name>
    <dbReference type="NCBI Taxonomy" id="49338"/>
    <lineage>
        <taxon>Bacteria</taxon>
        <taxon>Bacillati</taxon>
        <taxon>Bacillota</taxon>
        <taxon>Clostridia</taxon>
        <taxon>Eubacteriales</taxon>
        <taxon>Desulfitobacteriaceae</taxon>
        <taxon>Desulfitobacterium</taxon>
    </lineage>
</organism>
<dbReference type="Pfam" id="PF00037">
    <property type="entry name" value="Fer4"/>
    <property type="match status" value="1"/>
</dbReference>
<dbReference type="PANTHER" id="PTHR43687:SF6">
    <property type="entry name" value="L-ASPARTATE SEMIALDEHYDE SULFURTRANSFERASE IRON-SULFUR SUBUNIT"/>
    <property type="match status" value="1"/>
</dbReference>
<keyword evidence="4" id="KW-0677">Repeat</keyword>
<evidence type="ECO:0000256" key="2">
    <source>
        <dbReference type="ARBA" id="ARBA00022485"/>
    </source>
</evidence>
<protein>
    <submittedName>
        <fullName evidence="9">4Fe-4S ferredoxin iron-sulfur binding domain protein</fullName>
    </submittedName>
</protein>
<dbReference type="InterPro" id="IPR017900">
    <property type="entry name" value="4Fe4S_Fe_S_CS"/>
</dbReference>